<dbReference type="PANTHER" id="PTHR33375">
    <property type="entry name" value="CHROMOSOME-PARTITIONING PROTEIN PARB-RELATED"/>
    <property type="match status" value="1"/>
</dbReference>
<dbReference type="InterPro" id="IPR037972">
    <property type="entry name" value="RepB_N"/>
</dbReference>
<dbReference type="InterPro" id="IPR050336">
    <property type="entry name" value="Chromosome_partition/occlusion"/>
</dbReference>
<dbReference type="InterPro" id="IPR003115">
    <property type="entry name" value="ParB_N"/>
</dbReference>
<dbReference type="Pfam" id="PF02195">
    <property type="entry name" value="ParB_N"/>
    <property type="match status" value="1"/>
</dbReference>
<dbReference type="InterPro" id="IPR036086">
    <property type="entry name" value="ParB/Sulfiredoxin_sf"/>
</dbReference>
<evidence type="ECO:0000313" key="2">
    <source>
        <dbReference type="EMBL" id="VAW02304.1"/>
    </source>
</evidence>
<dbReference type="SMART" id="SM00470">
    <property type="entry name" value="ParB"/>
    <property type="match status" value="1"/>
</dbReference>
<dbReference type="GO" id="GO:0005694">
    <property type="term" value="C:chromosome"/>
    <property type="evidence" value="ECO:0007669"/>
    <property type="project" value="TreeGrafter"/>
</dbReference>
<proteinExistence type="predicted"/>
<dbReference type="GO" id="GO:0007059">
    <property type="term" value="P:chromosome segregation"/>
    <property type="evidence" value="ECO:0007669"/>
    <property type="project" value="TreeGrafter"/>
</dbReference>
<dbReference type="SUPFAM" id="SSF110849">
    <property type="entry name" value="ParB/Sulfiredoxin"/>
    <property type="match status" value="1"/>
</dbReference>
<gene>
    <name evidence="2" type="ORF">MNBD_ALPHA07-1323</name>
</gene>
<protein>
    <submittedName>
        <fullName evidence="2">Plasmid replication protein RepB</fullName>
    </submittedName>
</protein>
<feature type="domain" description="ParB-like N-terminal" evidence="1">
    <location>
        <begin position="63"/>
        <end position="161"/>
    </location>
</feature>
<dbReference type="AlphaFoldDB" id="A0A3B0T0F5"/>
<evidence type="ECO:0000259" key="1">
    <source>
        <dbReference type="SMART" id="SM00470"/>
    </source>
</evidence>
<dbReference type="PANTHER" id="PTHR33375:SF1">
    <property type="entry name" value="CHROMOSOME-PARTITIONING PROTEIN PARB-RELATED"/>
    <property type="match status" value="1"/>
</dbReference>
<dbReference type="EMBL" id="UOEG01000240">
    <property type="protein sequence ID" value="VAW02304.1"/>
    <property type="molecule type" value="Genomic_DNA"/>
</dbReference>
<dbReference type="CDD" id="cd16405">
    <property type="entry name" value="RepB_like_N"/>
    <property type="match status" value="1"/>
</dbReference>
<accession>A0A3B0T0F5</accession>
<reference evidence="2" key="1">
    <citation type="submission" date="2018-06" db="EMBL/GenBank/DDBJ databases">
        <authorList>
            <person name="Zhirakovskaya E."/>
        </authorList>
    </citation>
    <scope>NUCLEOTIDE SEQUENCE</scope>
</reference>
<organism evidence="2">
    <name type="scientific">hydrothermal vent metagenome</name>
    <dbReference type="NCBI Taxonomy" id="652676"/>
    <lineage>
        <taxon>unclassified sequences</taxon>
        <taxon>metagenomes</taxon>
        <taxon>ecological metagenomes</taxon>
    </lineage>
</organism>
<name>A0A3B0T0F5_9ZZZZ</name>
<dbReference type="Gene3D" id="3.90.1530.30">
    <property type="match status" value="1"/>
</dbReference>
<sequence>MAKRKRLSPAKPEFLAAAPEVKSALPAPRAPITGVASDASATAALSEMAMMMEDARKQGRMVIEVPLEQIDLTYLTRDRMGLDADDMQALTDSIRRRGQQTPIEVTELGAGKYGLISGWRRCQALQHLHDDTGLARHAVALALIRLPQDRPAAYVAMVEENEIRIGLSYYERARIAVKAVDAGVFKDEKQALLQLFHSASRAKRSKIRSFLGLVRGLDKALKYPEAIGERMGLRLAKRLEETPAAAGQLAQQLRKARITSADEEQALITGFLQGKTAPAKPQYRDRPLRGGVVARLYEDGRIELRGAAIPAKLRDQLLAWLDRSLG</sequence>